<reference evidence="2 3" key="1">
    <citation type="submission" date="2015-09" db="EMBL/GenBank/DDBJ databases">
        <title>Genome sequence of Oxobacter pfennigii DSM 3222.</title>
        <authorList>
            <person name="Poehlein A."/>
            <person name="Bengelsdorf F.R."/>
            <person name="Schiel-Bengelsdorf B."/>
            <person name="Duerre P."/>
            <person name="Daniel R."/>
        </authorList>
    </citation>
    <scope>NUCLEOTIDE SEQUENCE [LARGE SCALE GENOMIC DNA]</scope>
    <source>
        <strain evidence="2 3">DSM 3222</strain>
    </source>
</reference>
<keyword evidence="3" id="KW-1185">Reference proteome</keyword>
<gene>
    <name evidence="2" type="ORF">OXPF_26340</name>
</gene>
<evidence type="ECO:0000313" key="2">
    <source>
        <dbReference type="EMBL" id="KPU43774.1"/>
    </source>
</evidence>
<protein>
    <submittedName>
        <fullName evidence="2">Uncharacterized protein</fullName>
    </submittedName>
</protein>
<name>A0A0P8WMP2_9CLOT</name>
<dbReference type="AlphaFoldDB" id="A0A0P8WMP2"/>
<feature type="transmembrane region" description="Helical" evidence="1">
    <location>
        <begin position="12"/>
        <end position="33"/>
    </location>
</feature>
<keyword evidence="1" id="KW-0812">Transmembrane</keyword>
<comment type="caution">
    <text evidence="2">The sequence shown here is derived from an EMBL/GenBank/DDBJ whole genome shotgun (WGS) entry which is preliminary data.</text>
</comment>
<keyword evidence="1" id="KW-1133">Transmembrane helix</keyword>
<dbReference type="EMBL" id="LKET01000035">
    <property type="protein sequence ID" value="KPU43774.1"/>
    <property type="molecule type" value="Genomic_DNA"/>
</dbReference>
<evidence type="ECO:0000256" key="1">
    <source>
        <dbReference type="SAM" id="Phobius"/>
    </source>
</evidence>
<organism evidence="2 3">
    <name type="scientific">Oxobacter pfennigii</name>
    <dbReference type="NCBI Taxonomy" id="36849"/>
    <lineage>
        <taxon>Bacteria</taxon>
        <taxon>Bacillati</taxon>
        <taxon>Bacillota</taxon>
        <taxon>Clostridia</taxon>
        <taxon>Eubacteriales</taxon>
        <taxon>Clostridiaceae</taxon>
        <taxon>Oxobacter</taxon>
    </lineage>
</organism>
<dbReference type="Proteomes" id="UP000050326">
    <property type="component" value="Unassembled WGS sequence"/>
</dbReference>
<accession>A0A0P8WMP2</accession>
<evidence type="ECO:0000313" key="3">
    <source>
        <dbReference type="Proteomes" id="UP000050326"/>
    </source>
</evidence>
<proteinExistence type="predicted"/>
<keyword evidence="1" id="KW-0472">Membrane</keyword>
<sequence>MYKKTKDSVLGIISEVLYVFALIALSIIAALLVDIGGF</sequence>